<dbReference type="Proteomes" id="UP000552587">
    <property type="component" value="Unassembled WGS sequence"/>
</dbReference>
<reference evidence="2 3" key="1">
    <citation type="submission" date="2020-07" db="EMBL/GenBank/DDBJ databases">
        <authorList>
            <person name="Xu S."/>
            <person name="Li A."/>
        </authorList>
    </citation>
    <scope>NUCLEOTIDE SEQUENCE [LARGE SCALE GENOMIC DNA]</scope>
    <source>
        <strain evidence="2 3">SG-8</strain>
    </source>
</reference>
<feature type="domain" description="Retropepsin-like aspartic endopeptidase" evidence="1">
    <location>
        <begin position="11"/>
        <end position="145"/>
    </location>
</feature>
<keyword evidence="2" id="KW-0645">Protease</keyword>
<name>A0A7W3U416_9GAMM</name>
<evidence type="ECO:0000313" key="2">
    <source>
        <dbReference type="EMBL" id="MBB1088250.1"/>
    </source>
</evidence>
<dbReference type="PANTHER" id="PTHR38037:SF2">
    <property type="entry name" value="ATP-DEPENDENT ZINC PROTEASE DOMAIN-CONTAINING PROTEIN-RELATED"/>
    <property type="match status" value="1"/>
</dbReference>
<protein>
    <submittedName>
        <fullName evidence="2">ATP-dependent zinc protease</fullName>
    </submittedName>
</protein>
<proteinExistence type="predicted"/>
<dbReference type="InterPro" id="IPR008503">
    <property type="entry name" value="Asp_endopeptidase"/>
</dbReference>
<dbReference type="GO" id="GO:0006508">
    <property type="term" value="P:proteolysis"/>
    <property type="evidence" value="ECO:0007669"/>
    <property type="project" value="UniProtKB-KW"/>
</dbReference>
<dbReference type="SUPFAM" id="SSF50630">
    <property type="entry name" value="Acid proteases"/>
    <property type="match status" value="1"/>
</dbReference>
<dbReference type="Pfam" id="PF05618">
    <property type="entry name" value="Zn_protease"/>
    <property type="match status" value="1"/>
</dbReference>
<dbReference type="AlphaFoldDB" id="A0A7W3U416"/>
<dbReference type="PANTHER" id="PTHR38037">
    <property type="entry name" value="ZN_PROTEASE DOMAIN-CONTAINING PROTEIN"/>
    <property type="match status" value="1"/>
</dbReference>
<comment type="caution">
    <text evidence="2">The sequence shown here is derived from an EMBL/GenBank/DDBJ whole genome shotgun (WGS) entry which is preliminary data.</text>
</comment>
<organism evidence="2 3">
    <name type="scientific">Marilutibacter penaei</name>
    <dbReference type="NCBI Taxonomy" id="2759900"/>
    <lineage>
        <taxon>Bacteria</taxon>
        <taxon>Pseudomonadati</taxon>
        <taxon>Pseudomonadota</taxon>
        <taxon>Gammaproteobacteria</taxon>
        <taxon>Lysobacterales</taxon>
        <taxon>Lysobacteraceae</taxon>
        <taxon>Marilutibacter</taxon>
    </lineage>
</organism>
<dbReference type="GO" id="GO:0008233">
    <property type="term" value="F:peptidase activity"/>
    <property type="evidence" value="ECO:0007669"/>
    <property type="project" value="UniProtKB-KW"/>
</dbReference>
<dbReference type="Gene3D" id="2.40.70.10">
    <property type="entry name" value="Acid Proteases"/>
    <property type="match status" value="1"/>
</dbReference>
<gene>
    <name evidence="2" type="ORF">H4F99_07060</name>
</gene>
<dbReference type="RefSeq" id="WP_182669022.1">
    <property type="nucleotide sequence ID" value="NZ_JACHTE010000004.1"/>
</dbReference>
<accession>A0A7W3U416</accession>
<keyword evidence="2" id="KW-0378">Hydrolase</keyword>
<keyword evidence="3" id="KW-1185">Reference proteome</keyword>
<evidence type="ECO:0000259" key="1">
    <source>
        <dbReference type="Pfam" id="PF05618"/>
    </source>
</evidence>
<dbReference type="InterPro" id="IPR021109">
    <property type="entry name" value="Peptidase_aspartic_dom_sf"/>
</dbReference>
<sequence>MSERLPNARIVVGWREWVALPGLGLDAVKAKVDTGARTSTLHVDRQWRFFEQGAPWAGFLLSPGVAGQAREAVAPILDEREVTDSGGRTTRRVFLRTSLVLAGIEREVEINLSDRAGMLFPMLMGRTSLARVFTVDPARSFVHGRPPDVLPSS</sequence>
<dbReference type="EMBL" id="JACHTE010000004">
    <property type="protein sequence ID" value="MBB1088250.1"/>
    <property type="molecule type" value="Genomic_DNA"/>
</dbReference>
<evidence type="ECO:0000313" key="3">
    <source>
        <dbReference type="Proteomes" id="UP000552587"/>
    </source>
</evidence>